<accession>A0A0E0L9K4</accession>
<evidence type="ECO:0000313" key="2">
    <source>
        <dbReference type="Proteomes" id="UP000026962"/>
    </source>
</evidence>
<dbReference type="EnsemblPlants" id="OPUNC06G07800.1">
    <property type="protein sequence ID" value="OPUNC06G07800.1"/>
    <property type="gene ID" value="OPUNC06G07800"/>
</dbReference>
<organism evidence="1">
    <name type="scientific">Oryza punctata</name>
    <name type="common">Red rice</name>
    <dbReference type="NCBI Taxonomy" id="4537"/>
    <lineage>
        <taxon>Eukaryota</taxon>
        <taxon>Viridiplantae</taxon>
        <taxon>Streptophyta</taxon>
        <taxon>Embryophyta</taxon>
        <taxon>Tracheophyta</taxon>
        <taxon>Spermatophyta</taxon>
        <taxon>Magnoliopsida</taxon>
        <taxon>Liliopsida</taxon>
        <taxon>Poales</taxon>
        <taxon>Poaceae</taxon>
        <taxon>BOP clade</taxon>
        <taxon>Oryzoideae</taxon>
        <taxon>Oryzeae</taxon>
        <taxon>Oryzinae</taxon>
        <taxon>Oryza</taxon>
    </lineage>
</organism>
<dbReference type="AlphaFoldDB" id="A0A0E0L9K4"/>
<evidence type="ECO:0000313" key="1">
    <source>
        <dbReference type="EnsemblPlants" id="OPUNC06G07800.1"/>
    </source>
</evidence>
<dbReference type="HOGENOM" id="CLU_1963173_0_0_1"/>
<protein>
    <submittedName>
        <fullName evidence="1">Uncharacterized protein</fullName>
    </submittedName>
</protein>
<keyword evidence="2" id="KW-1185">Reference proteome</keyword>
<dbReference type="Proteomes" id="UP000026962">
    <property type="component" value="Chromosome 6"/>
</dbReference>
<name>A0A0E0L9K4_ORYPU</name>
<sequence length="128" mass="14752">MTIEEIEGGGCGVKVVVREDERGAVEHDDGPEQRDLWQIRGHHHGAASESTSVIVRPLSLEVEHVPHLYMAPTHDVEWRRTPHRLDLMLGDLRVASDRILSQGQREDVEPRFWKSEIFCVYQYQSLDQ</sequence>
<proteinExistence type="predicted"/>
<reference evidence="1" key="1">
    <citation type="submission" date="2015-04" db="UniProtKB">
        <authorList>
            <consortium name="EnsemblPlants"/>
        </authorList>
    </citation>
    <scope>IDENTIFICATION</scope>
</reference>
<reference evidence="1" key="2">
    <citation type="submission" date="2018-05" db="EMBL/GenBank/DDBJ databases">
        <title>OpunRS2 (Oryza punctata Reference Sequence Version 2).</title>
        <authorList>
            <person name="Zhang J."/>
            <person name="Kudrna D."/>
            <person name="Lee S."/>
            <person name="Talag J."/>
            <person name="Welchert J."/>
            <person name="Wing R.A."/>
        </authorList>
    </citation>
    <scope>NUCLEOTIDE SEQUENCE [LARGE SCALE GENOMIC DNA]</scope>
</reference>
<dbReference type="Gramene" id="OPUNC06G07800.1">
    <property type="protein sequence ID" value="OPUNC06G07800.1"/>
    <property type="gene ID" value="OPUNC06G07800"/>
</dbReference>